<keyword evidence="1" id="KW-0812">Transmembrane</keyword>
<dbReference type="PROSITE" id="PS00409">
    <property type="entry name" value="PROKAR_NTER_METHYL"/>
    <property type="match status" value="1"/>
</dbReference>
<name>A0ABQ3GRB3_9GAMM</name>
<dbReference type="Pfam" id="PF16074">
    <property type="entry name" value="PilW"/>
    <property type="match status" value="1"/>
</dbReference>
<organism evidence="2 3">
    <name type="scientific">Psychrobacter glaciei</name>
    <dbReference type="NCBI Taxonomy" id="619771"/>
    <lineage>
        <taxon>Bacteria</taxon>
        <taxon>Pseudomonadati</taxon>
        <taxon>Pseudomonadota</taxon>
        <taxon>Gammaproteobacteria</taxon>
        <taxon>Moraxellales</taxon>
        <taxon>Moraxellaceae</taxon>
        <taxon>Psychrobacter</taxon>
    </lineage>
</organism>
<dbReference type="NCBIfam" id="TIGR02532">
    <property type="entry name" value="IV_pilin_GFxxxE"/>
    <property type="match status" value="1"/>
</dbReference>
<evidence type="ECO:0000313" key="2">
    <source>
        <dbReference type="EMBL" id="GHD30537.1"/>
    </source>
</evidence>
<dbReference type="InterPro" id="IPR045584">
    <property type="entry name" value="Pilin-like"/>
</dbReference>
<dbReference type="RefSeq" id="WP_189583024.1">
    <property type="nucleotide sequence ID" value="NZ_BMZR01000002.1"/>
</dbReference>
<comment type="caution">
    <text evidence="2">The sequence shown here is derived from an EMBL/GenBank/DDBJ whole genome shotgun (WGS) entry which is preliminary data.</text>
</comment>
<dbReference type="Pfam" id="PF07963">
    <property type="entry name" value="N_methyl"/>
    <property type="match status" value="1"/>
</dbReference>
<feature type="transmembrane region" description="Helical" evidence="1">
    <location>
        <begin position="28"/>
        <end position="50"/>
    </location>
</feature>
<gene>
    <name evidence="2" type="primary">comB</name>
    <name evidence="2" type="ORF">GCM10016272_11390</name>
</gene>
<protein>
    <submittedName>
        <fullName evidence="2">Pilus assembly protein PilW</fullName>
    </submittedName>
</protein>
<keyword evidence="1" id="KW-0472">Membrane</keyword>
<dbReference type="SUPFAM" id="SSF54523">
    <property type="entry name" value="Pili subunits"/>
    <property type="match status" value="1"/>
</dbReference>
<proteinExistence type="predicted"/>
<dbReference type="InterPro" id="IPR032092">
    <property type="entry name" value="PilW"/>
</dbReference>
<reference evidence="3" key="1">
    <citation type="journal article" date="2019" name="Int. J. Syst. Evol. Microbiol.">
        <title>The Global Catalogue of Microorganisms (GCM) 10K type strain sequencing project: providing services to taxonomists for standard genome sequencing and annotation.</title>
        <authorList>
            <consortium name="The Broad Institute Genomics Platform"/>
            <consortium name="The Broad Institute Genome Sequencing Center for Infectious Disease"/>
            <person name="Wu L."/>
            <person name="Ma J."/>
        </authorList>
    </citation>
    <scope>NUCLEOTIDE SEQUENCE [LARGE SCALE GENOMIC DNA]</scope>
    <source>
        <strain evidence="3">KCTC 42280</strain>
    </source>
</reference>
<accession>A0ABQ3GRB3</accession>
<dbReference type="EMBL" id="BMZR01000002">
    <property type="protein sequence ID" value="GHD30537.1"/>
    <property type="molecule type" value="Genomic_DNA"/>
</dbReference>
<evidence type="ECO:0000256" key="1">
    <source>
        <dbReference type="SAM" id="Phobius"/>
    </source>
</evidence>
<evidence type="ECO:0000313" key="3">
    <source>
        <dbReference type="Proteomes" id="UP000610203"/>
    </source>
</evidence>
<keyword evidence="1" id="KW-1133">Transmembrane helix</keyword>
<sequence length="362" mass="38936">MTPFTQSSSDRYTINNVSYTNSIKGFTLIELMIALILGLLISAAALQIFYTSSVNSRRQQASSDIQDNAIFGFSQIQRHLRRANFGARSTATNDKFFLNHETPQGGVVLTAPAGTSGNWLEDNLSGLVLSGNAISADLLTRNASSTSISNIAGAANTNSDQLTIQYQVGQAGLFDCEGDSIPNNFYVIERYFVRLDTTMTPNMAGLACASAIYDYNEALASSPTGIDIATYQHPTDGAKTNNLAGTGTIIIPNVDFFRARLGLADSRDYATFPDRANSAYISIPSASDMATSIGANRIVKLQVGILARSNSPTITEQDNSSLRFTVLDKSNVALNSATTNDRTFLRNVYEGTILLRNARGGL</sequence>
<dbReference type="InterPro" id="IPR012902">
    <property type="entry name" value="N_methyl_site"/>
</dbReference>
<keyword evidence="3" id="KW-1185">Reference proteome</keyword>
<dbReference type="Proteomes" id="UP000610203">
    <property type="component" value="Unassembled WGS sequence"/>
</dbReference>